<dbReference type="InterPro" id="IPR007111">
    <property type="entry name" value="NACHT_NTPase"/>
</dbReference>
<evidence type="ECO:0000259" key="3">
    <source>
        <dbReference type="Pfam" id="PF05729"/>
    </source>
</evidence>
<dbReference type="SUPFAM" id="SSF52540">
    <property type="entry name" value="P-loop containing nucleoside triphosphate hydrolases"/>
    <property type="match status" value="1"/>
</dbReference>
<accession>A0A9D4INS0</accession>
<keyword evidence="5" id="KW-1185">Reference proteome</keyword>
<feature type="domain" description="NACHT" evidence="3">
    <location>
        <begin position="123"/>
        <end position="267"/>
    </location>
</feature>
<dbReference type="InterPro" id="IPR027417">
    <property type="entry name" value="P-loop_NTPase"/>
</dbReference>
<dbReference type="EMBL" id="JAIWYP010000008">
    <property type="protein sequence ID" value="KAH3779527.1"/>
    <property type="molecule type" value="Genomic_DNA"/>
</dbReference>
<dbReference type="Gene3D" id="3.80.10.10">
    <property type="entry name" value="Ribonuclease Inhibitor"/>
    <property type="match status" value="1"/>
</dbReference>
<evidence type="ECO:0000256" key="1">
    <source>
        <dbReference type="ARBA" id="ARBA00022741"/>
    </source>
</evidence>
<sequence length="686" mass="77876">MSQLLQDAHGTLNDMKQVADESMKEMKAFVKNFYKKHAARDNEDYERAVEDFVRQLKQHYKVTLSHVSISTLLPSGDESLYKLYAAPSICRIAENIEGNKTEHPVTTYKEILCTDGNEKLNKRIYLQGEAGIGKSTFASKLVLDWCNLGEALSSPSKTFIDASTLREFKIILFITLRDAACERDVTKMIKEQILDLVYPDTNRKVAYELLNKIMQKEICLVVQDGLDEWMDPQGKLAQPILVSSYSQCTLLTTTRPWKLTDERIKKSQISSLFKLKGVSDPYELCDSVLKSLGCKTSIEFKEYVADHKLYALLVSPMFLSLIVSSWVDGMRLTGSGCELYTVLIDGLFKKASEDNSFFDQPPFMCFQNTRYLNKNLDFLQAISKTAYLMLFTAEREQFLVISDRRLSQYLTREQKNLALKTGVLTESKCVNRTYLTSTCSFIHKSVQEFLAAVHIAGNSDALLVVSRHFAQNSDRIFKNQVFTFLCGLNISSANKLSRTIDSILNTNASYKSFYLLDLYISGFIEAQVNGQNRNDIDLKLSGFYLHNLITGVKLKAFLSILQMNKSNAKLLICNGQGELWLDLSSFRNLETLHIPNATLQPNSLQGLKKLTFEECECVQLDLSSFHNLESLELSGRITFQPNAFHGLAKLKELKLGYCQWRSLNLSSCDMQKSIELSCVSSLKKRH</sequence>
<proteinExistence type="predicted"/>
<reference evidence="4" key="2">
    <citation type="submission" date="2020-11" db="EMBL/GenBank/DDBJ databases">
        <authorList>
            <person name="McCartney M.A."/>
            <person name="Auch B."/>
            <person name="Kono T."/>
            <person name="Mallez S."/>
            <person name="Becker A."/>
            <person name="Gohl D.M."/>
            <person name="Silverstein K.A.T."/>
            <person name="Koren S."/>
            <person name="Bechman K.B."/>
            <person name="Herman A."/>
            <person name="Abrahante J.E."/>
            <person name="Garbe J."/>
        </authorList>
    </citation>
    <scope>NUCLEOTIDE SEQUENCE</scope>
    <source>
        <strain evidence="4">Duluth1</strain>
        <tissue evidence="4">Whole animal</tissue>
    </source>
</reference>
<dbReference type="Gene3D" id="3.40.50.300">
    <property type="entry name" value="P-loop containing nucleotide triphosphate hydrolases"/>
    <property type="match status" value="1"/>
</dbReference>
<dbReference type="InterPro" id="IPR032675">
    <property type="entry name" value="LRR_dom_sf"/>
</dbReference>
<keyword evidence="2" id="KW-0067">ATP-binding</keyword>
<dbReference type="PANTHER" id="PTHR46844:SF1">
    <property type="entry name" value="SLR5058 PROTEIN"/>
    <property type="match status" value="1"/>
</dbReference>
<protein>
    <recommendedName>
        <fullName evidence="3">NACHT domain-containing protein</fullName>
    </recommendedName>
</protein>
<evidence type="ECO:0000256" key="2">
    <source>
        <dbReference type="ARBA" id="ARBA00022840"/>
    </source>
</evidence>
<keyword evidence="1" id="KW-0547">Nucleotide-binding</keyword>
<comment type="caution">
    <text evidence="4">The sequence shown here is derived from an EMBL/GenBank/DDBJ whole genome shotgun (WGS) entry which is preliminary data.</text>
</comment>
<reference evidence="4" key="1">
    <citation type="journal article" date="2019" name="bioRxiv">
        <title>The Genome of the Zebra Mussel, Dreissena polymorpha: A Resource for Invasive Species Research.</title>
        <authorList>
            <person name="McCartney M.A."/>
            <person name="Auch B."/>
            <person name="Kono T."/>
            <person name="Mallez S."/>
            <person name="Zhang Y."/>
            <person name="Obille A."/>
            <person name="Becker A."/>
            <person name="Abrahante J.E."/>
            <person name="Garbe J."/>
            <person name="Badalamenti J.P."/>
            <person name="Herman A."/>
            <person name="Mangelson H."/>
            <person name="Liachko I."/>
            <person name="Sullivan S."/>
            <person name="Sone E.D."/>
            <person name="Koren S."/>
            <person name="Silverstein K.A.T."/>
            <person name="Beckman K.B."/>
            <person name="Gohl D.M."/>
        </authorList>
    </citation>
    <scope>NUCLEOTIDE SEQUENCE</scope>
    <source>
        <strain evidence="4">Duluth1</strain>
        <tissue evidence="4">Whole animal</tissue>
    </source>
</reference>
<dbReference type="PANTHER" id="PTHR46844">
    <property type="entry name" value="SLR5058 PROTEIN"/>
    <property type="match status" value="1"/>
</dbReference>
<dbReference type="Proteomes" id="UP000828390">
    <property type="component" value="Unassembled WGS sequence"/>
</dbReference>
<dbReference type="GO" id="GO:0005524">
    <property type="term" value="F:ATP binding"/>
    <property type="evidence" value="ECO:0007669"/>
    <property type="project" value="UniProtKB-KW"/>
</dbReference>
<dbReference type="AlphaFoldDB" id="A0A9D4INS0"/>
<name>A0A9D4INS0_DREPO</name>
<gene>
    <name evidence="4" type="ORF">DPMN_157330</name>
</gene>
<dbReference type="Pfam" id="PF05729">
    <property type="entry name" value="NACHT"/>
    <property type="match status" value="1"/>
</dbReference>
<organism evidence="4 5">
    <name type="scientific">Dreissena polymorpha</name>
    <name type="common">Zebra mussel</name>
    <name type="synonym">Mytilus polymorpha</name>
    <dbReference type="NCBI Taxonomy" id="45954"/>
    <lineage>
        <taxon>Eukaryota</taxon>
        <taxon>Metazoa</taxon>
        <taxon>Spiralia</taxon>
        <taxon>Lophotrochozoa</taxon>
        <taxon>Mollusca</taxon>
        <taxon>Bivalvia</taxon>
        <taxon>Autobranchia</taxon>
        <taxon>Heteroconchia</taxon>
        <taxon>Euheterodonta</taxon>
        <taxon>Imparidentia</taxon>
        <taxon>Neoheterodontei</taxon>
        <taxon>Myida</taxon>
        <taxon>Dreissenoidea</taxon>
        <taxon>Dreissenidae</taxon>
        <taxon>Dreissena</taxon>
    </lineage>
</organism>
<evidence type="ECO:0000313" key="5">
    <source>
        <dbReference type="Proteomes" id="UP000828390"/>
    </source>
</evidence>
<evidence type="ECO:0000313" key="4">
    <source>
        <dbReference type="EMBL" id="KAH3779527.1"/>
    </source>
</evidence>
<dbReference type="SUPFAM" id="SSF52047">
    <property type="entry name" value="RNI-like"/>
    <property type="match status" value="1"/>
</dbReference>